<reference evidence="13" key="3">
    <citation type="submission" date="2025-09" db="UniProtKB">
        <authorList>
            <consortium name="Ensembl"/>
        </authorList>
    </citation>
    <scope>IDENTIFICATION</scope>
</reference>
<evidence type="ECO:0000256" key="11">
    <source>
        <dbReference type="ARBA" id="ARBA00043952"/>
    </source>
</evidence>
<dbReference type="PANTHER" id="PTHR11214:SF91">
    <property type="entry name" value="UDP-GLCNAC:BETAGAL BETA-1,3-N-ACETYLGLUCOSAMINYLTRANSFERASE 9"/>
    <property type="match status" value="1"/>
</dbReference>
<comment type="similarity">
    <text evidence="2 12">Belongs to the glycosyltransferase 31 family.</text>
</comment>
<sequence>TMKLHLKGDAICTLLLTITFCALLYFHLKIPSGPSWQSLQTHKKKPLDKIRLFTEAEVLEDRLSQVLDTPICQPNLKVLGSDLQTSTLSATMTPPSFNFRQYLRNKDCRDFKLIINQPNKCKKAQGDLFLLIAIKSVVEEFERREVVRKTWGKEGLLNGVQIQSLFLLGIPKNQTALPLWKSLMNYESQTYGDILMWDFLDTFFNLTLKEINFLKWASTFCPNTKFVFKGDTDIFVNMENIVDFLSGQNPVEDFFLGQAIFYAQPIRLKKSKYFIPEMMFGQPAYPTYVGGGGFLMSGYTMKRLYQACQQVELFPIDDVFLGMCLLRLGLQPVSHDGFRTFGIPRPSAAPHMHTFDPCFYKDLMVVHGLKPAEIWLMWNLLRDPGLTCTRKKLVSRPFRWKTSNRSKETVMQQDIIEH</sequence>
<evidence type="ECO:0000256" key="10">
    <source>
        <dbReference type="ARBA" id="ARBA00023180"/>
    </source>
</evidence>
<keyword evidence="9" id="KW-0472">Membrane</keyword>
<dbReference type="GO" id="GO:0016266">
    <property type="term" value="P:protein O-linked glycosylation via N-acetyl-galactosamine"/>
    <property type="evidence" value="ECO:0007669"/>
    <property type="project" value="UniProtKB-ARBA"/>
</dbReference>
<accession>H3B2U6</accession>
<proteinExistence type="inferred from homology"/>
<name>H3B2U6_LATCH</name>
<dbReference type="OMA" id="PFQWKKK"/>
<dbReference type="Pfam" id="PF01762">
    <property type="entry name" value="Galactosyl_T"/>
    <property type="match status" value="1"/>
</dbReference>
<dbReference type="STRING" id="7897.ENSLACP00000016217"/>
<dbReference type="Bgee" id="ENSLACG00000014287">
    <property type="expression patterns" value="Expressed in pelvic fin and 1 other cell type or tissue"/>
</dbReference>
<keyword evidence="7" id="KW-1133">Transmembrane helix</keyword>
<dbReference type="FunCoup" id="H3B2U6">
    <property type="interactions" value="57"/>
</dbReference>
<reference evidence="13" key="2">
    <citation type="submission" date="2025-08" db="UniProtKB">
        <authorList>
            <consortium name="Ensembl"/>
        </authorList>
    </citation>
    <scope>IDENTIFICATION</scope>
</reference>
<evidence type="ECO:0000256" key="7">
    <source>
        <dbReference type="ARBA" id="ARBA00022989"/>
    </source>
</evidence>
<evidence type="ECO:0000256" key="4">
    <source>
        <dbReference type="ARBA" id="ARBA00022679"/>
    </source>
</evidence>
<evidence type="ECO:0000256" key="3">
    <source>
        <dbReference type="ARBA" id="ARBA00022676"/>
    </source>
</evidence>
<keyword evidence="4" id="KW-0808">Transferase</keyword>
<dbReference type="EC" id="2.4.1.-" evidence="12"/>
<dbReference type="InParanoid" id="H3B2U6"/>
<dbReference type="PANTHER" id="PTHR11214">
    <property type="entry name" value="BETA-1,3-N-ACETYLGLUCOSAMINYLTRANSFERASE"/>
    <property type="match status" value="1"/>
</dbReference>
<evidence type="ECO:0000256" key="1">
    <source>
        <dbReference type="ARBA" id="ARBA00004323"/>
    </source>
</evidence>
<keyword evidence="5" id="KW-0812">Transmembrane</keyword>
<keyword evidence="14" id="KW-1185">Reference proteome</keyword>
<evidence type="ECO:0000256" key="2">
    <source>
        <dbReference type="ARBA" id="ARBA00008661"/>
    </source>
</evidence>
<dbReference type="FunFam" id="3.90.550.50:FF:000009">
    <property type="entry name" value="Hexosyltransferase"/>
    <property type="match status" value="1"/>
</dbReference>
<evidence type="ECO:0000256" key="9">
    <source>
        <dbReference type="ARBA" id="ARBA00023136"/>
    </source>
</evidence>
<dbReference type="GO" id="GO:0008499">
    <property type="term" value="F:N-acetyl-beta-D-glucosaminide beta-(1,3)-galactosyltransferase activity"/>
    <property type="evidence" value="ECO:0007669"/>
    <property type="project" value="UniProtKB-ARBA"/>
</dbReference>
<dbReference type="Gene3D" id="3.90.550.50">
    <property type="match status" value="1"/>
</dbReference>
<comment type="subcellular location">
    <subcellularLocation>
        <location evidence="1 12">Golgi apparatus membrane</location>
        <topology evidence="1 12">Single-pass type II membrane protein</topology>
    </subcellularLocation>
</comment>
<comment type="pathway">
    <text evidence="11">Protein modification.</text>
</comment>
<dbReference type="GO" id="GO:0030311">
    <property type="term" value="P:poly-N-acetyllactosamine biosynthetic process"/>
    <property type="evidence" value="ECO:0007669"/>
    <property type="project" value="TreeGrafter"/>
</dbReference>
<dbReference type="EMBL" id="AFYH01089699">
    <property type="status" value="NOT_ANNOTATED_CDS"/>
    <property type="molecule type" value="Genomic_DNA"/>
</dbReference>
<dbReference type="Proteomes" id="UP000008672">
    <property type="component" value="Unassembled WGS sequence"/>
</dbReference>
<evidence type="ECO:0000313" key="13">
    <source>
        <dbReference type="Ensembl" id="ENSLACP00000016217.1"/>
    </source>
</evidence>
<dbReference type="InterPro" id="IPR002659">
    <property type="entry name" value="Glyco_trans_31"/>
</dbReference>
<evidence type="ECO:0000256" key="6">
    <source>
        <dbReference type="ARBA" id="ARBA00022968"/>
    </source>
</evidence>
<keyword evidence="8 12" id="KW-0333">Golgi apparatus</keyword>
<keyword evidence="10" id="KW-0325">Glycoprotein</keyword>
<keyword evidence="6" id="KW-0735">Signal-anchor</keyword>
<evidence type="ECO:0000256" key="12">
    <source>
        <dbReference type="RuleBase" id="RU363063"/>
    </source>
</evidence>
<dbReference type="eggNOG" id="KOG2287">
    <property type="taxonomic scope" value="Eukaryota"/>
</dbReference>
<keyword evidence="3 12" id="KW-0328">Glycosyltransferase</keyword>
<reference evidence="14" key="1">
    <citation type="submission" date="2011-08" db="EMBL/GenBank/DDBJ databases">
        <title>The draft genome of Latimeria chalumnae.</title>
        <authorList>
            <person name="Di Palma F."/>
            <person name="Alfoldi J."/>
            <person name="Johnson J."/>
            <person name="Berlin A."/>
            <person name="Gnerre S."/>
            <person name="Jaffe D."/>
            <person name="MacCallum I."/>
            <person name="Young S."/>
            <person name="Walker B.J."/>
            <person name="Lander E."/>
            <person name="Lindblad-Toh K."/>
        </authorList>
    </citation>
    <scope>NUCLEOTIDE SEQUENCE [LARGE SCALE GENOMIC DNA]</scope>
    <source>
        <strain evidence="14">Wild caught</strain>
    </source>
</reference>
<evidence type="ECO:0000256" key="8">
    <source>
        <dbReference type="ARBA" id="ARBA00023034"/>
    </source>
</evidence>
<dbReference type="HOGENOM" id="CLU_036849_5_2_1"/>
<dbReference type="AlphaFoldDB" id="H3B2U6"/>
<organism evidence="13 14">
    <name type="scientific">Latimeria chalumnae</name>
    <name type="common">Coelacanth</name>
    <dbReference type="NCBI Taxonomy" id="7897"/>
    <lineage>
        <taxon>Eukaryota</taxon>
        <taxon>Metazoa</taxon>
        <taxon>Chordata</taxon>
        <taxon>Craniata</taxon>
        <taxon>Vertebrata</taxon>
        <taxon>Euteleostomi</taxon>
        <taxon>Coelacanthiformes</taxon>
        <taxon>Coelacanthidae</taxon>
        <taxon>Latimeria</taxon>
    </lineage>
</organism>
<protein>
    <recommendedName>
        <fullName evidence="12">Hexosyltransferase</fullName>
        <ecNumber evidence="12">2.4.1.-</ecNumber>
    </recommendedName>
</protein>
<dbReference type="GO" id="GO:0000139">
    <property type="term" value="C:Golgi membrane"/>
    <property type="evidence" value="ECO:0007669"/>
    <property type="project" value="UniProtKB-SubCell"/>
</dbReference>
<evidence type="ECO:0000313" key="14">
    <source>
        <dbReference type="Proteomes" id="UP000008672"/>
    </source>
</evidence>
<dbReference type="Ensembl" id="ENSLACT00000016330.1">
    <property type="protein sequence ID" value="ENSLACP00000016217.1"/>
    <property type="gene ID" value="ENSLACG00000014287.1"/>
</dbReference>
<dbReference type="GeneTree" id="ENSGT00940000162243"/>
<gene>
    <name evidence="13" type="primary">B3GNT9</name>
</gene>
<evidence type="ECO:0000256" key="5">
    <source>
        <dbReference type="ARBA" id="ARBA00022692"/>
    </source>
</evidence>